<name>A0A6I8USR8_DROPS</name>
<evidence type="ECO:0000256" key="3">
    <source>
        <dbReference type="ARBA" id="ARBA00022525"/>
    </source>
</evidence>
<protein>
    <submittedName>
        <fullName evidence="8">Allergen Tab y 5.0101-like</fullName>
    </submittedName>
</protein>
<dbReference type="SUPFAM" id="SSF55797">
    <property type="entry name" value="PR-1-like"/>
    <property type="match status" value="1"/>
</dbReference>
<dbReference type="Gene3D" id="3.40.33.10">
    <property type="entry name" value="CAP"/>
    <property type="match status" value="1"/>
</dbReference>
<dbReference type="RefSeq" id="XP_001360070.3">
    <property type="nucleotide sequence ID" value="XM_001360033.4"/>
</dbReference>
<dbReference type="InterPro" id="IPR014044">
    <property type="entry name" value="CAP_dom"/>
</dbReference>
<gene>
    <name evidence="8" type="primary">LOC4803306</name>
</gene>
<dbReference type="Proteomes" id="UP000001819">
    <property type="component" value="Chromosome 2"/>
</dbReference>
<reference evidence="8" key="2">
    <citation type="submission" date="2025-08" db="UniProtKB">
        <authorList>
            <consortium name="RefSeq"/>
        </authorList>
    </citation>
    <scope>IDENTIFICATION</scope>
    <source>
        <strain evidence="8">MV-25-SWS-2005</strain>
        <tissue evidence="8">Whole body</tissue>
    </source>
</reference>
<organism evidence="7 8">
    <name type="scientific">Drosophila pseudoobscura pseudoobscura</name>
    <name type="common">Fruit fly</name>
    <dbReference type="NCBI Taxonomy" id="46245"/>
    <lineage>
        <taxon>Eukaryota</taxon>
        <taxon>Metazoa</taxon>
        <taxon>Ecdysozoa</taxon>
        <taxon>Arthropoda</taxon>
        <taxon>Hexapoda</taxon>
        <taxon>Insecta</taxon>
        <taxon>Pterygota</taxon>
        <taxon>Neoptera</taxon>
        <taxon>Endopterygota</taxon>
        <taxon>Diptera</taxon>
        <taxon>Brachycera</taxon>
        <taxon>Muscomorpha</taxon>
        <taxon>Ephydroidea</taxon>
        <taxon>Drosophilidae</taxon>
        <taxon>Drosophila</taxon>
        <taxon>Sophophora</taxon>
    </lineage>
</organism>
<sequence length="287" mass="32741">MNIKCLTALLLVFFLPYGLGSGKYCNLSDCGENNLACDNDGKFNLKCMPNTRLIPMTIYRISLLSVFNEFRNSVASGKKKLRPAARMSRMSWSKELEYMAGLAAMSCSMEKFCLSTENFYYVGSIFDVFKYPGRLDEFKDYELMTKLINGWMDRLVDISLGMVIYMPKDLGDIKIANAAILISEANTHVGCQAMRFVFSHFHHFVFVCAFSTDVFINRSLYKLTARPGSACKRRDSTYPALCAPGEIYHNDRQIPNGTLLRPHGNAKIQRDPDRGAFYSYNFYRNNF</sequence>
<dbReference type="InterPro" id="IPR034763">
    <property type="entry name" value="P14a_insect"/>
</dbReference>
<dbReference type="Pfam" id="PF00188">
    <property type="entry name" value="CAP"/>
    <property type="match status" value="1"/>
</dbReference>
<dbReference type="AlphaFoldDB" id="A0A6I8USR8"/>
<evidence type="ECO:0000256" key="2">
    <source>
        <dbReference type="ARBA" id="ARBA00009923"/>
    </source>
</evidence>
<keyword evidence="4 5" id="KW-0732">Signal</keyword>
<evidence type="ECO:0000256" key="5">
    <source>
        <dbReference type="SAM" id="SignalP"/>
    </source>
</evidence>
<dbReference type="PIRSF" id="PIRSF038921">
    <property type="entry name" value="P14a"/>
    <property type="match status" value="1"/>
</dbReference>
<keyword evidence="7" id="KW-1185">Reference proteome</keyword>
<feature type="domain" description="SCP" evidence="6">
    <location>
        <begin position="58"/>
        <end position="213"/>
    </location>
</feature>
<feature type="signal peptide" evidence="5">
    <location>
        <begin position="1"/>
        <end position="20"/>
    </location>
</feature>
<evidence type="ECO:0000313" key="7">
    <source>
        <dbReference type="Proteomes" id="UP000001819"/>
    </source>
</evidence>
<comment type="subcellular location">
    <subcellularLocation>
        <location evidence="1">Secreted</location>
    </subcellularLocation>
</comment>
<reference evidence="7" key="1">
    <citation type="submission" date="2024-06" db="UniProtKB">
        <authorList>
            <consortium name="RefSeq"/>
        </authorList>
    </citation>
    <scope>NUCLEOTIDE SEQUENCE [LARGE SCALE GENOMIC DNA]</scope>
    <source>
        <strain evidence="7">MV2-25</strain>
    </source>
</reference>
<accession>A0A6I8USR8</accession>
<evidence type="ECO:0000256" key="4">
    <source>
        <dbReference type="ARBA" id="ARBA00022729"/>
    </source>
</evidence>
<evidence type="ECO:0000259" key="6">
    <source>
        <dbReference type="SMART" id="SM00198"/>
    </source>
</evidence>
<proteinExistence type="inferred from homology"/>
<dbReference type="GO" id="GO:0005576">
    <property type="term" value="C:extracellular region"/>
    <property type="evidence" value="ECO:0007669"/>
    <property type="project" value="UniProtKB-SubCell"/>
</dbReference>
<keyword evidence="3" id="KW-0964">Secreted</keyword>
<dbReference type="FunCoup" id="A0A6I8USR8">
    <property type="interactions" value="22"/>
</dbReference>
<dbReference type="KEGG" id="dpo:4803306"/>
<evidence type="ECO:0000313" key="8">
    <source>
        <dbReference type="RefSeq" id="XP_001360070.3"/>
    </source>
</evidence>
<dbReference type="CDD" id="cd05380">
    <property type="entry name" value="CAP_euk"/>
    <property type="match status" value="1"/>
</dbReference>
<dbReference type="InParanoid" id="A0A6I8USR8"/>
<dbReference type="SMART" id="SM00198">
    <property type="entry name" value="SCP"/>
    <property type="match status" value="1"/>
</dbReference>
<evidence type="ECO:0000256" key="1">
    <source>
        <dbReference type="ARBA" id="ARBA00004613"/>
    </source>
</evidence>
<dbReference type="InterPro" id="IPR035940">
    <property type="entry name" value="CAP_sf"/>
</dbReference>
<comment type="similarity">
    <text evidence="2">Belongs to the CRISP family.</text>
</comment>
<feature type="chain" id="PRO_5026033875" evidence="5">
    <location>
        <begin position="21"/>
        <end position="287"/>
    </location>
</feature>